<dbReference type="Pfam" id="PF01872">
    <property type="entry name" value="RibD_C"/>
    <property type="match status" value="1"/>
</dbReference>
<sequence>MSFAQELDIYYQDLAYNLALKGKISCYPNPAVGCVIVKDQCIISCGYHQFAGTAHAERAAVLDLQQRYPQTWQELIKDAQVYVTLEPCAHFGRTPPCANLLVDCQVGEVIYLASDTTAKVNGKGVAVLEQGGIKVRYVPRDTAQNLNRDFFALQESRDLPYVKIKIGASLDSKVALPNGESKWITSPQARSYVQALRWQADAILTSSKTIIRDQAKYNVRYEELPETIQKHLPQEQLKQPKVVILDNSFALQGKETIFSSQAFENLIIISKDEHPLKELYPQIHFLNSVNSHTAQGLKEILSKLKQLEINNLLIEAGSSLTNAFIDAKLFEQLHYFVAPKVLGQGIEALHSSIVKEQIDQSLSLKLLYSQTLSEDNLYLVYEK</sequence>
<name>A0A3A1Y847_9GAMM</name>
<dbReference type="AlphaFoldDB" id="A0A3A1Y847"/>
<dbReference type="EMBL" id="NRJF01000196">
    <property type="protein sequence ID" value="RIY33399.1"/>
    <property type="molecule type" value="Genomic_DNA"/>
</dbReference>
<dbReference type="InterPro" id="IPR002734">
    <property type="entry name" value="RibDG_C"/>
</dbReference>
<evidence type="ECO:0000256" key="11">
    <source>
        <dbReference type="ARBA" id="ARBA00023268"/>
    </source>
</evidence>
<dbReference type="EC" id="3.5.4.26" evidence="12"/>
<dbReference type="GO" id="GO:0009231">
    <property type="term" value="P:riboflavin biosynthetic process"/>
    <property type="evidence" value="ECO:0007669"/>
    <property type="project" value="UniProtKB-UniPathway"/>
</dbReference>
<keyword evidence="12" id="KW-0378">Hydrolase</keyword>
<dbReference type="InterPro" id="IPR024072">
    <property type="entry name" value="DHFR-like_dom_sf"/>
</dbReference>
<dbReference type="InterPro" id="IPR016192">
    <property type="entry name" value="APOBEC/CMP_deaminase_Zn-bd"/>
</dbReference>
<keyword evidence="8 12" id="KW-0862">Zinc</keyword>
<protein>
    <recommendedName>
        <fullName evidence="12">Riboflavin biosynthesis protein RibD</fullName>
    </recommendedName>
    <domain>
        <recommendedName>
            <fullName evidence="12">Diaminohydroxyphosphoribosylaminopyrimidine deaminase</fullName>
            <shortName evidence="12">DRAP deaminase</shortName>
            <ecNumber evidence="12">3.5.4.26</ecNumber>
        </recommendedName>
        <alternativeName>
            <fullName evidence="12">Riboflavin-specific deaminase</fullName>
        </alternativeName>
    </domain>
    <domain>
        <recommendedName>
            <fullName evidence="12">5-amino-6-(5-phosphoribosylamino)uracil reductase</fullName>
            <ecNumber evidence="12">1.1.1.193</ecNumber>
        </recommendedName>
        <alternativeName>
            <fullName evidence="12">HTP reductase</fullName>
        </alternativeName>
    </domain>
</protein>
<keyword evidence="6 12" id="KW-0686">Riboflavin biosynthesis</keyword>
<feature type="binding site" evidence="15">
    <location>
        <position position="88"/>
    </location>
    <ligand>
        <name>Zn(2+)</name>
        <dbReference type="ChEBI" id="CHEBI:29105"/>
        <note>catalytic</note>
    </ligand>
</feature>
<dbReference type="RefSeq" id="WP_119535124.1">
    <property type="nucleotide sequence ID" value="NZ_NRJF01000196.1"/>
</dbReference>
<dbReference type="InterPro" id="IPR016193">
    <property type="entry name" value="Cytidine_deaminase-like"/>
</dbReference>
<keyword evidence="10 12" id="KW-0560">Oxidoreductase</keyword>
<accession>A0A3A1Y847</accession>
<evidence type="ECO:0000256" key="2">
    <source>
        <dbReference type="ARBA" id="ARBA00004882"/>
    </source>
</evidence>
<dbReference type="InterPro" id="IPR050765">
    <property type="entry name" value="Riboflavin_Biosynth_HTPR"/>
</dbReference>
<dbReference type="GO" id="GO:0008835">
    <property type="term" value="F:diaminohydroxyphosphoribosylaminopyrimidine deaminase activity"/>
    <property type="evidence" value="ECO:0007669"/>
    <property type="project" value="UniProtKB-EC"/>
</dbReference>
<feature type="binding site" evidence="14">
    <location>
        <position position="315"/>
    </location>
    <ligand>
        <name>substrate</name>
    </ligand>
</feature>
<dbReference type="PANTHER" id="PTHR38011">
    <property type="entry name" value="DIHYDROFOLATE REDUCTASE FAMILY PROTEIN (AFU_ORTHOLOGUE AFUA_8G06820)"/>
    <property type="match status" value="1"/>
</dbReference>
<reference evidence="17 18" key="1">
    <citation type="submission" date="2017-08" db="EMBL/GenBank/DDBJ databases">
        <title>Reclassification of Bisgaard taxon 37 and 44.</title>
        <authorList>
            <person name="Christensen H."/>
        </authorList>
    </citation>
    <scope>NUCLEOTIDE SEQUENCE [LARGE SCALE GENOMIC DNA]</scope>
    <source>
        <strain evidence="17 18">EEAB3T1</strain>
    </source>
</reference>
<feature type="binding site" evidence="14">
    <location>
        <begin position="317"/>
        <end position="323"/>
    </location>
    <ligand>
        <name>NADP(+)</name>
        <dbReference type="ChEBI" id="CHEBI:58349"/>
    </ligand>
</feature>
<comment type="catalytic activity">
    <reaction evidence="12">
        <text>2,5-diamino-6-hydroxy-4-(5-phosphoribosylamino)-pyrimidine + H2O + H(+) = 5-amino-6-(5-phospho-D-ribosylamino)uracil + NH4(+)</text>
        <dbReference type="Rhea" id="RHEA:21868"/>
        <dbReference type="ChEBI" id="CHEBI:15377"/>
        <dbReference type="ChEBI" id="CHEBI:15378"/>
        <dbReference type="ChEBI" id="CHEBI:28938"/>
        <dbReference type="ChEBI" id="CHEBI:58453"/>
        <dbReference type="ChEBI" id="CHEBI:58614"/>
        <dbReference type="EC" id="3.5.4.26"/>
    </reaction>
</comment>
<dbReference type="PANTHER" id="PTHR38011:SF7">
    <property type="entry name" value="2,5-DIAMINO-6-RIBOSYLAMINO-4(3H)-PYRIMIDINONE 5'-PHOSPHATE REDUCTASE"/>
    <property type="match status" value="1"/>
</dbReference>
<dbReference type="NCBIfam" id="TIGR00326">
    <property type="entry name" value="eubact_ribD"/>
    <property type="match status" value="1"/>
</dbReference>
<dbReference type="Gene3D" id="3.40.430.10">
    <property type="entry name" value="Dihydrofolate Reductase, subunit A"/>
    <property type="match status" value="1"/>
</dbReference>
<evidence type="ECO:0000256" key="1">
    <source>
        <dbReference type="ARBA" id="ARBA00002151"/>
    </source>
</evidence>
<dbReference type="GO" id="GO:0008703">
    <property type="term" value="F:5-amino-6-(5-phosphoribosylamino)uracil reductase activity"/>
    <property type="evidence" value="ECO:0007669"/>
    <property type="project" value="UniProtKB-EC"/>
</dbReference>
<feature type="binding site" evidence="14">
    <location>
        <position position="167"/>
    </location>
    <ligand>
        <name>substrate</name>
    </ligand>
</feature>
<feature type="binding site" evidence="14">
    <location>
        <position position="181"/>
    </location>
    <ligand>
        <name>substrate</name>
    </ligand>
</feature>
<comment type="catalytic activity">
    <reaction evidence="12">
        <text>5-amino-6-(5-phospho-D-ribitylamino)uracil + NADP(+) = 5-amino-6-(5-phospho-D-ribosylamino)uracil + NADPH + H(+)</text>
        <dbReference type="Rhea" id="RHEA:17845"/>
        <dbReference type="ChEBI" id="CHEBI:15378"/>
        <dbReference type="ChEBI" id="CHEBI:57783"/>
        <dbReference type="ChEBI" id="CHEBI:58349"/>
        <dbReference type="ChEBI" id="CHEBI:58421"/>
        <dbReference type="ChEBI" id="CHEBI:58453"/>
        <dbReference type="EC" id="1.1.1.193"/>
    </reaction>
</comment>
<dbReference type="GO" id="GO:0008270">
    <property type="term" value="F:zinc ion binding"/>
    <property type="evidence" value="ECO:0007669"/>
    <property type="project" value="InterPro"/>
</dbReference>
<dbReference type="Proteomes" id="UP000265964">
    <property type="component" value="Unassembled WGS sequence"/>
</dbReference>
<comment type="similarity">
    <text evidence="5 12">In the C-terminal section; belongs to the HTP reductase family.</text>
</comment>
<evidence type="ECO:0000313" key="17">
    <source>
        <dbReference type="EMBL" id="RIY33399.1"/>
    </source>
</evidence>
<evidence type="ECO:0000259" key="16">
    <source>
        <dbReference type="PROSITE" id="PS51747"/>
    </source>
</evidence>
<keyword evidence="18" id="KW-1185">Reference proteome</keyword>
<comment type="pathway">
    <text evidence="3 12">Cofactor biosynthesis; riboflavin biosynthesis; 5-amino-6-(D-ribitylamino)uracil from GTP: step 3/4.</text>
</comment>
<evidence type="ECO:0000256" key="13">
    <source>
        <dbReference type="PIRSR" id="PIRSR006769-1"/>
    </source>
</evidence>
<dbReference type="OrthoDB" id="9800865at2"/>
<proteinExistence type="inferred from homology"/>
<dbReference type="PROSITE" id="PS00903">
    <property type="entry name" value="CYT_DCMP_DEAMINASES_1"/>
    <property type="match status" value="1"/>
</dbReference>
<keyword evidence="11" id="KW-0511">Multifunctional enzyme</keyword>
<evidence type="ECO:0000313" key="18">
    <source>
        <dbReference type="Proteomes" id="UP000265964"/>
    </source>
</evidence>
<feature type="binding site" evidence="14">
    <location>
        <position position="209"/>
    </location>
    <ligand>
        <name>NADP(+)</name>
        <dbReference type="ChEBI" id="CHEBI:58349"/>
    </ligand>
</feature>
<evidence type="ECO:0000256" key="7">
    <source>
        <dbReference type="ARBA" id="ARBA00022723"/>
    </source>
</evidence>
<keyword evidence="7 12" id="KW-0479">Metal-binding</keyword>
<evidence type="ECO:0000256" key="9">
    <source>
        <dbReference type="ARBA" id="ARBA00022857"/>
    </source>
</evidence>
<dbReference type="SUPFAM" id="SSF53597">
    <property type="entry name" value="Dihydrofolate reductase-like"/>
    <property type="match status" value="1"/>
</dbReference>
<evidence type="ECO:0000256" key="4">
    <source>
        <dbReference type="ARBA" id="ARBA00005259"/>
    </source>
</evidence>
<comment type="cofactor">
    <cofactor evidence="12 15">
        <name>Zn(2+)</name>
        <dbReference type="ChEBI" id="CHEBI:29105"/>
    </cofactor>
    <text evidence="12 15">Binds 1 zinc ion.</text>
</comment>
<comment type="function">
    <text evidence="1 12">Converts 2,5-diamino-6-(ribosylamino)-4(3h)-pyrimidinone 5'-phosphate into 5-amino-6-(ribosylamino)-2,4(1h,3h)-pyrimidinedione 5'-phosphate.</text>
</comment>
<dbReference type="Gene3D" id="3.40.140.10">
    <property type="entry name" value="Cytidine Deaminase, domain 2"/>
    <property type="match status" value="1"/>
</dbReference>
<evidence type="ECO:0000256" key="10">
    <source>
        <dbReference type="ARBA" id="ARBA00023002"/>
    </source>
</evidence>
<dbReference type="UniPathway" id="UPA00275">
    <property type="reaction ID" value="UER00401"/>
</dbReference>
<evidence type="ECO:0000256" key="5">
    <source>
        <dbReference type="ARBA" id="ARBA00007417"/>
    </source>
</evidence>
<comment type="caution">
    <text evidence="17">The sequence shown here is derived from an EMBL/GenBank/DDBJ whole genome shotgun (WGS) entry which is preliminary data.</text>
</comment>
<gene>
    <name evidence="17" type="primary">ribD</name>
    <name evidence="17" type="ORF">CKF59_06415</name>
</gene>
<feature type="binding site" evidence="14">
    <location>
        <position position="220"/>
    </location>
    <ligand>
        <name>substrate</name>
    </ligand>
</feature>
<evidence type="ECO:0000256" key="15">
    <source>
        <dbReference type="PIRSR" id="PIRSR006769-3"/>
    </source>
</evidence>
<feature type="binding site" evidence="15">
    <location>
        <position position="97"/>
    </location>
    <ligand>
        <name>Zn(2+)</name>
        <dbReference type="ChEBI" id="CHEBI:29105"/>
        <note>catalytic</note>
    </ligand>
</feature>
<feature type="binding site" evidence="14">
    <location>
        <position position="197"/>
    </location>
    <ligand>
        <name>substrate</name>
    </ligand>
</feature>
<dbReference type="InterPro" id="IPR004794">
    <property type="entry name" value="Eubact_RibD"/>
</dbReference>
<keyword evidence="9 12" id="KW-0521">NADP</keyword>
<comment type="similarity">
    <text evidence="4 12">In the N-terminal section; belongs to the cytidine and deoxycytidylate deaminase family.</text>
</comment>
<dbReference type="PIRSF" id="PIRSF006769">
    <property type="entry name" value="RibD"/>
    <property type="match status" value="1"/>
</dbReference>
<dbReference type="Pfam" id="PF00383">
    <property type="entry name" value="dCMP_cyt_deam_1"/>
    <property type="match status" value="1"/>
</dbReference>
<dbReference type="InterPro" id="IPR002125">
    <property type="entry name" value="CMP_dCMP_dom"/>
</dbReference>
<dbReference type="CDD" id="cd01284">
    <property type="entry name" value="Riboflavin_deaminase-reductase"/>
    <property type="match status" value="1"/>
</dbReference>
<feature type="binding site" evidence="15">
    <location>
        <position position="55"/>
    </location>
    <ligand>
        <name>Zn(2+)</name>
        <dbReference type="ChEBI" id="CHEBI:29105"/>
        <note>catalytic</note>
    </ligand>
</feature>
<feature type="active site" description="Proton donor" evidence="13">
    <location>
        <position position="57"/>
    </location>
</feature>
<dbReference type="EC" id="1.1.1.193" evidence="12"/>
<dbReference type="SUPFAM" id="SSF53927">
    <property type="entry name" value="Cytidine deaminase-like"/>
    <property type="match status" value="1"/>
</dbReference>
<feature type="binding site" evidence="14">
    <location>
        <position position="183"/>
    </location>
    <ligand>
        <name>substrate</name>
    </ligand>
</feature>
<evidence type="ECO:0000256" key="6">
    <source>
        <dbReference type="ARBA" id="ARBA00022619"/>
    </source>
</evidence>
<comment type="pathway">
    <text evidence="2 12">Cofactor biosynthesis; riboflavin biosynthesis; 5-amino-6-(D-ribitylamino)uracil from GTP: step 2/4.</text>
</comment>
<organism evidence="17 18">
    <name type="scientific">Psittacicella gerlachiana</name>
    <dbReference type="NCBI Taxonomy" id="2028574"/>
    <lineage>
        <taxon>Bacteria</taxon>
        <taxon>Pseudomonadati</taxon>
        <taxon>Pseudomonadota</taxon>
        <taxon>Gammaproteobacteria</taxon>
        <taxon>Pasteurellales</taxon>
        <taxon>Psittacicellaceae</taxon>
        <taxon>Psittacicella</taxon>
    </lineage>
</organism>
<evidence type="ECO:0000256" key="8">
    <source>
        <dbReference type="ARBA" id="ARBA00022833"/>
    </source>
</evidence>
<evidence type="ECO:0000256" key="3">
    <source>
        <dbReference type="ARBA" id="ARBA00004910"/>
    </source>
</evidence>
<dbReference type="PROSITE" id="PS51747">
    <property type="entry name" value="CYT_DCMP_DEAMINASES_2"/>
    <property type="match status" value="1"/>
</dbReference>
<feature type="binding site" evidence="14">
    <location>
        <position position="213"/>
    </location>
    <ligand>
        <name>NADP(+)</name>
        <dbReference type="ChEBI" id="CHEBI:58349"/>
    </ligand>
</feature>
<evidence type="ECO:0000256" key="14">
    <source>
        <dbReference type="PIRSR" id="PIRSR006769-2"/>
    </source>
</evidence>
<evidence type="ECO:0000256" key="12">
    <source>
        <dbReference type="PIRNR" id="PIRNR006769"/>
    </source>
</evidence>
<feature type="domain" description="CMP/dCMP-type deaminase" evidence="16">
    <location>
        <begin position="6"/>
        <end position="128"/>
    </location>
</feature>